<keyword evidence="2" id="KW-1185">Reference proteome</keyword>
<evidence type="ECO:0000313" key="1">
    <source>
        <dbReference type="EMBL" id="MDR6241725.1"/>
    </source>
</evidence>
<dbReference type="EMBL" id="JAVDQD010000010">
    <property type="protein sequence ID" value="MDR6241725.1"/>
    <property type="molecule type" value="Genomic_DNA"/>
</dbReference>
<reference evidence="1" key="1">
    <citation type="submission" date="2023-07" db="EMBL/GenBank/DDBJ databases">
        <title>Genomic Encyclopedia of Type Strains, Phase IV (KMG-IV): sequencing the most valuable type-strain genomes for metagenomic binning, comparative biology and taxonomic classification.</title>
        <authorList>
            <person name="Goeker M."/>
        </authorList>
    </citation>
    <scope>NUCLEOTIDE SEQUENCE</scope>
    <source>
        <strain evidence="1">DSM 26174</strain>
    </source>
</reference>
<dbReference type="AlphaFoldDB" id="A0AAE3XTH4"/>
<sequence>MPIDINGWIEYSPYTNEQERKEEYTWFTWMDVSSFIRFNVNVNWVIFGNPRDFQSELPDVIPIAKNRGLPNNLSYFPNLDVTEDIEYEKKNCNNEIFGFTHFYFSEIDRIDWLESYQIDIDKTEWGKLFALTKEFQRLKKIQSNQIRFTVWYNW</sequence>
<gene>
    <name evidence="1" type="ORF">HNQ88_004812</name>
</gene>
<dbReference type="RefSeq" id="WP_309942760.1">
    <property type="nucleotide sequence ID" value="NZ_AP025308.1"/>
</dbReference>
<dbReference type="Proteomes" id="UP001185092">
    <property type="component" value="Unassembled WGS sequence"/>
</dbReference>
<proteinExistence type="predicted"/>
<protein>
    <submittedName>
        <fullName evidence="1">Uncharacterized protein</fullName>
    </submittedName>
</protein>
<accession>A0AAE3XTH4</accession>
<organism evidence="1 2">
    <name type="scientific">Aureibacter tunicatorum</name>
    <dbReference type="NCBI Taxonomy" id="866807"/>
    <lineage>
        <taxon>Bacteria</taxon>
        <taxon>Pseudomonadati</taxon>
        <taxon>Bacteroidota</taxon>
        <taxon>Cytophagia</taxon>
        <taxon>Cytophagales</taxon>
        <taxon>Persicobacteraceae</taxon>
        <taxon>Aureibacter</taxon>
    </lineage>
</organism>
<comment type="caution">
    <text evidence="1">The sequence shown here is derived from an EMBL/GenBank/DDBJ whole genome shotgun (WGS) entry which is preliminary data.</text>
</comment>
<evidence type="ECO:0000313" key="2">
    <source>
        <dbReference type="Proteomes" id="UP001185092"/>
    </source>
</evidence>
<name>A0AAE3XTH4_9BACT</name>